<keyword evidence="2" id="KW-1185">Reference proteome</keyword>
<protein>
    <submittedName>
        <fullName evidence="1">Uncharacterized protein</fullName>
    </submittedName>
</protein>
<evidence type="ECO:0000313" key="1">
    <source>
        <dbReference type="EMBL" id="RZC32390.1"/>
    </source>
</evidence>
<gene>
    <name evidence="1" type="ORF">BDFB_010575</name>
</gene>
<dbReference type="EMBL" id="QDEB01097719">
    <property type="protein sequence ID" value="RZC32390.1"/>
    <property type="molecule type" value="Genomic_DNA"/>
</dbReference>
<reference evidence="1 2" key="1">
    <citation type="submission" date="2017-03" db="EMBL/GenBank/DDBJ databases">
        <title>Genome of the blue death feigning beetle - Asbolus verrucosus.</title>
        <authorList>
            <person name="Rider S.D."/>
        </authorList>
    </citation>
    <scope>NUCLEOTIDE SEQUENCE [LARGE SCALE GENOMIC DNA]</scope>
    <source>
        <strain evidence="1">Butters</strain>
        <tissue evidence="1">Head and leg muscle</tissue>
    </source>
</reference>
<comment type="caution">
    <text evidence="1">The sequence shown here is derived from an EMBL/GenBank/DDBJ whole genome shotgun (WGS) entry which is preliminary data.</text>
</comment>
<sequence length="65" mass="7523">MMSWNLDIQDDGATAYSAQDTFNQLCRYIQKIPFFKRLLTASMNLPNGSSQNVMKYTIPHIFSKM</sequence>
<proteinExistence type="predicted"/>
<dbReference type="AlphaFoldDB" id="A0A482VI56"/>
<name>A0A482VI56_ASBVE</name>
<dbReference type="Proteomes" id="UP000292052">
    <property type="component" value="Unassembled WGS sequence"/>
</dbReference>
<evidence type="ECO:0000313" key="2">
    <source>
        <dbReference type="Proteomes" id="UP000292052"/>
    </source>
</evidence>
<feature type="non-terminal residue" evidence="1">
    <location>
        <position position="65"/>
    </location>
</feature>
<organism evidence="1 2">
    <name type="scientific">Asbolus verrucosus</name>
    <name type="common">Desert ironclad beetle</name>
    <dbReference type="NCBI Taxonomy" id="1661398"/>
    <lineage>
        <taxon>Eukaryota</taxon>
        <taxon>Metazoa</taxon>
        <taxon>Ecdysozoa</taxon>
        <taxon>Arthropoda</taxon>
        <taxon>Hexapoda</taxon>
        <taxon>Insecta</taxon>
        <taxon>Pterygota</taxon>
        <taxon>Neoptera</taxon>
        <taxon>Endopterygota</taxon>
        <taxon>Coleoptera</taxon>
        <taxon>Polyphaga</taxon>
        <taxon>Cucujiformia</taxon>
        <taxon>Tenebrionidae</taxon>
        <taxon>Pimeliinae</taxon>
        <taxon>Asbolus</taxon>
    </lineage>
</organism>
<accession>A0A482VI56</accession>